<evidence type="ECO:0000313" key="1">
    <source>
        <dbReference type="EMBL" id="MBM9509901.1"/>
    </source>
</evidence>
<evidence type="ECO:0000313" key="2">
    <source>
        <dbReference type="Proteomes" id="UP000749040"/>
    </source>
</evidence>
<name>A0ABS2U2U6_9ACTN</name>
<gene>
    <name evidence="1" type="ORF">ITX44_36185</name>
</gene>
<reference evidence="1 2" key="1">
    <citation type="submission" date="2021-01" db="EMBL/GenBank/DDBJ databases">
        <title>Streptomyces acididurans sp. nov., isolated from a peat swamp forest soil.</title>
        <authorList>
            <person name="Chantavorakit T."/>
            <person name="Duangmal K."/>
        </authorList>
    </citation>
    <scope>NUCLEOTIDE SEQUENCE [LARGE SCALE GENOMIC DNA]</scope>
    <source>
        <strain evidence="1 2">KK5PA1</strain>
    </source>
</reference>
<dbReference type="EMBL" id="JADKYB010000029">
    <property type="protein sequence ID" value="MBM9509901.1"/>
    <property type="molecule type" value="Genomic_DNA"/>
</dbReference>
<proteinExistence type="predicted"/>
<keyword evidence="2" id="KW-1185">Reference proteome</keyword>
<accession>A0ABS2U2U6</accession>
<protein>
    <submittedName>
        <fullName evidence="1">Uncharacterized protein</fullName>
    </submittedName>
</protein>
<sequence>MRHHEGWGLGSYCFFNVDPTIHNAHSFEVPDRPEVRFHDLLTVSLNGAGVIDNVINDFGGPAQGTDTVPVDVVSYPAS</sequence>
<dbReference type="Proteomes" id="UP000749040">
    <property type="component" value="Unassembled WGS sequence"/>
</dbReference>
<dbReference type="RefSeq" id="WP_205363431.1">
    <property type="nucleotide sequence ID" value="NZ_JADKYB010000029.1"/>
</dbReference>
<organism evidence="1 2">
    <name type="scientific">Actinacidiphila acididurans</name>
    <dbReference type="NCBI Taxonomy" id="2784346"/>
    <lineage>
        <taxon>Bacteria</taxon>
        <taxon>Bacillati</taxon>
        <taxon>Actinomycetota</taxon>
        <taxon>Actinomycetes</taxon>
        <taxon>Kitasatosporales</taxon>
        <taxon>Streptomycetaceae</taxon>
        <taxon>Actinacidiphila</taxon>
    </lineage>
</organism>
<comment type="caution">
    <text evidence="1">The sequence shown here is derived from an EMBL/GenBank/DDBJ whole genome shotgun (WGS) entry which is preliminary data.</text>
</comment>